<feature type="region of interest" description="Disordered" evidence="6">
    <location>
        <begin position="284"/>
        <end position="318"/>
    </location>
</feature>
<keyword evidence="3 7" id="KW-0812">Transmembrane</keyword>
<organism evidence="9 10">
    <name type="scientific">Scytalidium lignicola</name>
    <name type="common">Hyphomycete</name>
    <dbReference type="NCBI Taxonomy" id="5539"/>
    <lineage>
        <taxon>Eukaryota</taxon>
        <taxon>Fungi</taxon>
        <taxon>Dikarya</taxon>
        <taxon>Ascomycota</taxon>
        <taxon>Pezizomycotina</taxon>
        <taxon>Leotiomycetes</taxon>
        <taxon>Leotiomycetes incertae sedis</taxon>
        <taxon>Scytalidium</taxon>
    </lineage>
</organism>
<feature type="transmembrane region" description="Helical" evidence="7">
    <location>
        <begin position="397"/>
        <end position="420"/>
    </location>
</feature>
<feature type="transmembrane region" description="Helical" evidence="7">
    <location>
        <begin position="210"/>
        <end position="234"/>
    </location>
</feature>
<feature type="transmembrane region" description="Helical" evidence="7">
    <location>
        <begin position="47"/>
        <end position="64"/>
    </location>
</feature>
<feature type="transmembrane region" description="Helical" evidence="7">
    <location>
        <begin position="110"/>
        <end position="129"/>
    </location>
</feature>
<feature type="non-terminal residue" evidence="9">
    <location>
        <position position="1"/>
    </location>
</feature>
<feature type="transmembrane region" description="Helical" evidence="7">
    <location>
        <begin position="487"/>
        <end position="507"/>
    </location>
</feature>
<keyword evidence="10" id="KW-1185">Reference proteome</keyword>
<dbReference type="CDD" id="cd17330">
    <property type="entry name" value="MFS_SLC46_TetA_like"/>
    <property type="match status" value="1"/>
</dbReference>
<evidence type="ECO:0000256" key="3">
    <source>
        <dbReference type="ARBA" id="ARBA00022692"/>
    </source>
</evidence>
<dbReference type="PROSITE" id="PS50850">
    <property type="entry name" value="MFS"/>
    <property type="match status" value="1"/>
</dbReference>
<dbReference type="InterPro" id="IPR036259">
    <property type="entry name" value="MFS_trans_sf"/>
</dbReference>
<dbReference type="InterPro" id="IPR020846">
    <property type="entry name" value="MFS_dom"/>
</dbReference>
<dbReference type="GO" id="GO:0022857">
    <property type="term" value="F:transmembrane transporter activity"/>
    <property type="evidence" value="ECO:0007669"/>
    <property type="project" value="InterPro"/>
</dbReference>
<dbReference type="EMBL" id="NCSJ02000295">
    <property type="protein sequence ID" value="RFU25941.1"/>
    <property type="molecule type" value="Genomic_DNA"/>
</dbReference>
<dbReference type="InterPro" id="IPR011701">
    <property type="entry name" value="MFS"/>
</dbReference>
<feature type="transmembrane region" description="Helical" evidence="7">
    <location>
        <begin position="427"/>
        <end position="449"/>
    </location>
</feature>
<feature type="transmembrane region" description="Helical" evidence="7">
    <location>
        <begin position="339"/>
        <end position="359"/>
    </location>
</feature>
<feature type="non-terminal residue" evidence="9">
    <location>
        <position position="595"/>
    </location>
</feature>
<dbReference type="Pfam" id="PF07690">
    <property type="entry name" value="MFS_1"/>
    <property type="match status" value="1"/>
</dbReference>
<proteinExistence type="predicted"/>
<feature type="transmembrane region" description="Helical" evidence="7">
    <location>
        <begin position="168"/>
        <end position="190"/>
    </location>
</feature>
<dbReference type="OMA" id="AWWACGI"/>
<dbReference type="PANTHER" id="PTHR23504">
    <property type="entry name" value="MAJOR FACILITATOR SUPERFAMILY DOMAIN-CONTAINING PROTEIN 10"/>
    <property type="match status" value="1"/>
</dbReference>
<keyword evidence="2" id="KW-0813">Transport</keyword>
<dbReference type="AlphaFoldDB" id="A0A3E2GXV9"/>
<feature type="transmembrane region" description="Helical" evidence="7">
    <location>
        <begin position="455"/>
        <end position="475"/>
    </location>
</feature>
<name>A0A3E2GXV9_SCYLI</name>
<comment type="caution">
    <text evidence="9">The sequence shown here is derived from an EMBL/GenBank/DDBJ whole genome shotgun (WGS) entry which is preliminary data.</text>
</comment>
<gene>
    <name evidence="9" type="ORF">B7463_g10408</name>
</gene>
<dbReference type="SUPFAM" id="SSF103473">
    <property type="entry name" value="MFS general substrate transporter"/>
    <property type="match status" value="1"/>
</dbReference>
<feature type="transmembrane region" description="Helical" evidence="7">
    <location>
        <begin position="76"/>
        <end position="98"/>
    </location>
</feature>
<feature type="domain" description="Major facilitator superfamily (MFS) profile" evidence="8">
    <location>
        <begin position="38"/>
        <end position="551"/>
    </location>
</feature>
<evidence type="ECO:0000313" key="9">
    <source>
        <dbReference type="EMBL" id="RFU25941.1"/>
    </source>
</evidence>
<feature type="transmembrane region" description="Helical" evidence="7">
    <location>
        <begin position="135"/>
        <end position="156"/>
    </location>
</feature>
<dbReference type="Proteomes" id="UP000258309">
    <property type="component" value="Unassembled WGS sequence"/>
</dbReference>
<dbReference type="GO" id="GO:0016020">
    <property type="term" value="C:membrane"/>
    <property type="evidence" value="ECO:0007669"/>
    <property type="project" value="UniProtKB-SubCell"/>
</dbReference>
<reference evidence="9 10" key="1">
    <citation type="submission" date="2018-05" db="EMBL/GenBank/DDBJ databases">
        <title>Draft genome sequence of Scytalidium lignicola DSM 105466, a ubiquitous saprotrophic fungus.</title>
        <authorList>
            <person name="Buettner E."/>
            <person name="Gebauer A.M."/>
            <person name="Hofrichter M."/>
            <person name="Liers C."/>
            <person name="Kellner H."/>
        </authorList>
    </citation>
    <scope>NUCLEOTIDE SEQUENCE [LARGE SCALE GENOMIC DNA]</scope>
    <source>
        <strain evidence="9 10">DSM 105466</strain>
    </source>
</reference>
<keyword evidence="5 7" id="KW-0472">Membrane</keyword>
<evidence type="ECO:0000259" key="8">
    <source>
        <dbReference type="PROSITE" id="PS50850"/>
    </source>
</evidence>
<evidence type="ECO:0000256" key="6">
    <source>
        <dbReference type="SAM" id="MobiDB-lite"/>
    </source>
</evidence>
<sequence length="595" mass="65397">MGDSKIRGSRKPTPPFPVQQMVILVLHEQKNQANPCSLSPNAAICRICEPIAFMSIFPYVYFMIQDFGVAKRESEISVYAGMVTSAFAFAEFSSGVAWGRLSDRVGRKPVLLTGLIGTALSMLIFGFAPNLPVALLARALGGLLNGNIGVLQTTVAEMVTVKEHQPRAYTIMPFVWCIGSILGPCLGGALARPVLNYPEIFHPGTIWEKFPYLLPNLICTVIVACSVVIGILFLEETHAEKKFRRDPGLEAGRWILSKISRRTEPKSWKSEKLVDLEETMRLLEEDEQPPGYRSTESSPKARPSSPLPEPHEPLNLDDCNDVERTISLRQPPKPAATKAFTRQVVLNIVGYGILAYHTMTFDAMLPTLLSTRAPENAEPWKLPFKFVSGYGLDTKQIGVIISVQGAYSMFATVVLFPIIVKRLGPLNLFRVVTLSYPILYIVTPFFVLLPDSLRMVGVYIIVIWKCTFATLAYPSNAILLTNSAPSLLMLGTINGVAASTASLSRSFGPTVSGFLFSAGLRLGYSGLAWWCSAIIAFAGAVLCLSMTDKGGRMDNQDDEKMDEQEQQELIQQQTAAVNMMPSTESILGIDCEREL</sequence>
<protein>
    <recommendedName>
        <fullName evidence="8">Major facilitator superfamily (MFS) profile domain-containing protein</fullName>
    </recommendedName>
</protein>
<evidence type="ECO:0000256" key="4">
    <source>
        <dbReference type="ARBA" id="ARBA00022989"/>
    </source>
</evidence>
<evidence type="ECO:0000313" key="10">
    <source>
        <dbReference type="Proteomes" id="UP000258309"/>
    </source>
</evidence>
<accession>A0A3E2GXV9</accession>
<evidence type="ECO:0000256" key="1">
    <source>
        <dbReference type="ARBA" id="ARBA00004141"/>
    </source>
</evidence>
<evidence type="ECO:0000256" key="7">
    <source>
        <dbReference type="SAM" id="Phobius"/>
    </source>
</evidence>
<dbReference type="Gene3D" id="1.20.1250.20">
    <property type="entry name" value="MFS general substrate transporter like domains"/>
    <property type="match status" value="1"/>
</dbReference>
<comment type="subcellular location">
    <subcellularLocation>
        <location evidence="1">Membrane</location>
        <topology evidence="1">Multi-pass membrane protein</topology>
    </subcellularLocation>
</comment>
<evidence type="ECO:0000256" key="5">
    <source>
        <dbReference type="ARBA" id="ARBA00023136"/>
    </source>
</evidence>
<keyword evidence="4 7" id="KW-1133">Transmembrane helix</keyword>
<dbReference type="PANTHER" id="PTHR23504:SF15">
    <property type="entry name" value="MAJOR FACILITATOR SUPERFAMILY (MFS) PROFILE DOMAIN-CONTAINING PROTEIN"/>
    <property type="match status" value="1"/>
</dbReference>
<evidence type="ECO:0000256" key="2">
    <source>
        <dbReference type="ARBA" id="ARBA00022448"/>
    </source>
</evidence>
<dbReference type="OrthoDB" id="10262656at2759"/>
<feature type="transmembrane region" description="Helical" evidence="7">
    <location>
        <begin position="527"/>
        <end position="546"/>
    </location>
</feature>